<evidence type="ECO:0000313" key="2">
    <source>
        <dbReference type="Proteomes" id="UP000078046"/>
    </source>
</evidence>
<name>A0A177B979_9BILA</name>
<gene>
    <name evidence="1" type="ORF">A3Q56_01486</name>
</gene>
<dbReference type="EMBL" id="LWCA01000110">
    <property type="protein sequence ID" value="OAF70795.1"/>
    <property type="molecule type" value="Genomic_DNA"/>
</dbReference>
<sequence length="239" mass="28900">MIVDKLSNQYFRNSHLFLQASILQSIKCISYQHFNMQLLSDGLYAMYLNSSFTIDGTYNIMINPLEPHHLPNVLIREIPLISNKEWSSLFDRNQQNIFKTFVYNLIMPFLKQYSINNCDEIYIYDKLIHLKKNVKVILLYKMSHSPTQSCEELNFINLTTFENYYAYMYYNSTFKMFCNTSYDYYFYEKVAKKSYSQELIKLKNDITTTWNQFQWIKRTLESINTKYSKRYKFELQDNI</sequence>
<comment type="caution">
    <text evidence="1">The sequence shown here is derived from an EMBL/GenBank/DDBJ whole genome shotgun (WGS) entry which is preliminary data.</text>
</comment>
<organism evidence="1 2">
    <name type="scientific">Intoshia linei</name>
    <dbReference type="NCBI Taxonomy" id="1819745"/>
    <lineage>
        <taxon>Eukaryota</taxon>
        <taxon>Metazoa</taxon>
        <taxon>Spiralia</taxon>
        <taxon>Lophotrochozoa</taxon>
        <taxon>Mesozoa</taxon>
        <taxon>Orthonectida</taxon>
        <taxon>Rhopaluridae</taxon>
        <taxon>Intoshia</taxon>
    </lineage>
</organism>
<keyword evidence="2" id="KW-1185">Reference proteome</keyword>
<accession>A0A177B979</accession>
<dbReference type="Proteomes" id="UP000078046">
    <property type="component" value="Unassembled WGS sequence"/>
</dbReference>
<protein>
    <submittedName>
        <fullName evidence="1">Uncharacterized protein</fullName>
    </submittedName>
</protein>
<proteinExistence type="predicted"/>
<dbReference type="AlphaFoldDB" id="A0A177B979"/>
<evidence type="ECO:0000313" key="1">
    <source>
        <dbReference type="EMBL" id="OAF70795.1"/>
    </source>
</evidence>
<reference evidence="1 2" key="1">
    <citation type="submission" date="2016-04" db="EMBL/GenBank/DDBJ databases">
        <title>The genome of Intoshia linei affirms orthonectids as highly simplified spiralians.</title>
        <authorList>
            <person name="Mikhailov K.V."/>
            <person name="Slusarev G.S."/>
            <person name="Nikitin M.A."/>
            <person name="Logacheva M.D."/>
            <person name="Penin A."/>
            <person name="Aleoshin V."/>
            <person name="Panchin Y.V."/>
        </authorList>
    </citation>
    <scope>NUCLEOTIDE SEQUENCE [LARGE SCALE GENOMIC DNA]</scope>
    <source>
        <strain evidence="1">Intl2013</strain>
        <tissue evidence="1">Whole animal</tissue>
    </source>
</reference>